<protein>
    <recommendedName>
        <fullName evidence="3">lipoate--protein ligase</fullName>
        <ecNumber evidence="3">6.3.1.20</ecNumber>
    </recommendedName>
</protein>
<dbReference type="EMBL" id="UFUW01000001">
    <property type="protein sequence ID" value="SUX21453.1"/>
    <property type="molecule type" value="Genomic_DNA"/>
</dbReference>
<dbReference type="GO" id="GO:0016979">
    <property type="term" value="F:lipoate-protein ligase activity"/>
    <property type="evidence" value="ECO:0007669"/>
    <property type="project" value="UniProtKB-EC"/>
</dbReference>
<proteinExistence type="predicted"/>
<organism evidence="9 10">
    <name type="scientific">Cardiobacterium valvarum</name>
    <dbReference type="NCBI Taxonomy" id="194702"/>
    <lineage>
        <taxon>Bacteria</taxon>
        <taxon>Pseudomonadati</taxon>
        <taxon>Pseudomonadota</taxon>
        <taxon>Gammaproteobacteria</taxon>
        <taxon>Cardiobacteriales</taxon>
        <taxon>Cardiobacteriaceae</taxon>
        <taxon>Cardiobacterium</taxon>
    </lineage>
</organism>
<comment type="pathway">
    <text evidence="2">Protein modification; protein lipoylation via exogenous pathway; protein N(6)-(lipoyl)lysine from lipoate: step 1/2.</text>
</comment>
<dbReference type="CDD" id="cd16443">
    <property type="entry name" value="LplA"/>
    <property type="match status" value="1"/>
</dbReference>
<dbReference type="PANTHER" id="PTHR12561:SF3">
    <property type="entry name" value="LIPOYLTRANSFERASE 1, MITOCHONDRIAL"/>
    <property type="match status" value="1"/>
</dbReference>
<evidence type="ECO:0000256" key="3">
    <source>
        <dbReference type="ARBA" id="ARBA00012367"/>
    </source>
</evidence>
<dbReference type="SUPFAM" id="SSF55681">
    <property type="entry name" value="Class II aaRS and biotin synthetases"/>
    <property type="match status" value="1"/>
</dbReference>
<dbReference type="GO" id="GO:0005524">
    <property type="term" value="F:ATP binding"/>
    <property type="evidence" value="ECO:0007669"/>
    <property type="project" value="UniProtKB-KW"/>
</dbReference>
<evidence type="ECO:0000313" key="10">
    <source>
        <dbReference type="Proteomes" id="UP000254572"/>
    </source>
</evidence>
<dbReference type="FunFam" id="3.30.930.10:FF:000072">
    <property type="entry name" value="Lipoate--protein ligase"/>
    <property type="match status" value="1"/>
</dbReference>
<evidence type="ECO:0000256" key="2">
    <source>
        <dbReference type="ARBA" id="ARBA00005124"/>
    </source>
</evidence>
<dbReference type="Gene3D" id="3.30.930.10">
    <property type="entry name" value="Bira Bifunctional Protein, Domain 2"/>
    <property type="match status" value="1"/>
</dbReference>
<dbReference type="GO" id="GO:0005737">
    <property type="term" value="C:cytoplasm"/>
    <property type="evidence" value="ECO:0007669"/>
    <property type="project" value="TreeGrafter"/>
</dbReference>
<dbReference type="Proteomes" id="UP000254572">
    <property type="component" value="Unassembled WGS sequence"/>
</dbReference>
<dbReference type="AlphaFoldDB" id="A0A381E588"/>
<dbReference type="GO" id="GO:0009249">
    <property type="term" value="P:protein lipoylation"/>
    <property type="evidence" value="ECO:0007669"/>
    <property type="project" value="InterPro"/>
</dbReference>
<dbReference type="EC" id="6.3.1.20" evidence="3"/>
<name>A0A381E588_9GAMM</name>
<comment type="pathway">
    <text evidence="1">Protein modification; protein lipoylation via exogenous pathway; protein N(6)-(lipoyl)lysine from lipoate: step 2/2.</text>
</comment>
<accession>A0A381E588</accession>
<keyword evidence="6" id="KW-0067">ATP-binding</keyword>
<dbReference type="OrthoDB" id="9787898at2"/>
<dbReference type="InterPro" id="IPR004143">
    <property type="entry name" value="BPL_LPL_catalytic"/>
</dbReference>
<dbReference type="InterPro" id="IPR004562">
    <property type="entry name" value="LipoylTrfase_LipoateP_Ligase"/>
</dbReference>
<evidence type="ECO:0000313" key="9">
    <source>
        <dbReference type="EMBL" id="SUX21453.1"/>
    </source>
</evidence>
<dbReference type="InterPro" id="IPR019491">
    <property type="entry name" value="Lipoate_protein_ligase_C"/>
</dbReference>
<dbReference type="NCBIfam" id="TIGR00545">
    <property type="entry name" value="lipoyltrans"/>
    <property type="match status" value="1"/>
</dbReference>
<sequence length="336" mass="37862">MLFVDNQENTDPRTNIALETYLVENRLTDQPLLLFYINEPSIIIGRNQNTVEEVNQRYVEEHGVHVVRRMSGGGAVYHDLGNFSYCFIQEEHGPARDFSVFTRPVIEALHQMGVAGAKLEGRNDLLIDGKKFSGNAMYIKNGRMTAHGTILYDADLDAVTAALKPRADKIESKGIKSVRSRVTNIRPYVADAYQHLNTREFRDHLLLRIFGVNNRADVPEYTLSTDDWAQVAAIRAERFANWDWNYGRSPAFTSERYHKYPQGAVDFRFNVAQGGNISDIKIYGDFFGVGDIADVEKRLTGIPYRRDAITAAFADIDTALYFGGIAAKNLIDQLVG</sequence>
<comment type="catalytic activity">
    <reaction evidence="7">
        <text>L-lysyl-[lipoyl-carrier protein] + (R)-lipoate + ATP = N(6)-[(R)-lipoyl]-L-lysyl-[lipoyl-carrier protein] + AMP + diphosphate + H(+)</text>
        <dbReference type="Rhea" id="RHEA:49288"/>
        <dbReference type="Rhea" id="RHEA-COMP:10500"/>
        <dbReference type="Rhea" id="RHEA-COMP:10502"/>
        <dbReference type="ChEBI" id="CHEBI:15378"/>
        <dbReference type="ChEBI" id="CHEBI:29969"/>
        <dbReference type="ChEBI" id="CHEBI:30616"/>
        <dbReference type="ChEBI" id="CHEBI:33019"/>
        <dbReference type="ChEBI" id="CHEBI:83088"/>
        <dbReference type="ChEBI" id="CHEBI:83099"/>
        <dbReference type="ChEBI" id="CHEBI:456215"/>
        <dbReference type="EC" id="6.3.1.20"/>
    </reaction>
</comment>
<evidence type="ECO:0000256" key="1">
    <source>
        <dbReference type="ARBA" id="ARBA00005085"/>
    </source>
</evidence>
<dbReference type="RefSeq" id="WP_115611339.1">
    <property type="nucleotide sequence ID" value="NZ_JBHLZC010000001.1"/>
</dbReference>
<reference evidence="9 10" key="1">
    <citation type="submission" date="2018-06" db="EMBL/GenBank/DDBJ databases">
        <authorList>
            <consortium name="Pathogen Informatics"/>
            <person name="Doyle S."/>
        </authorList>
    </citation>
    <scope>NUCLEOTIDE SEQUENCE [LARGE SCALE GENOMIC DNA]</scope>
    <source>
        <strain evidence="9 10">NCTC13294</strain>
    </source>
</reference>
<keyword evidence="10" id="KW-1185">Reference proteome</keyword>
<dbReference type="PANTHER" id="PTHR12561">
    <property type="entry name" value="LIPOATE-PROTEIN LIGASE"/>
    <property type="match status" value="1"/>
</dbReference>
<dbReference type="Pfam" id="PF10437">
    <property type="entry name" value="Lip_prot_lig_C"/>
    <property type="match status" value="1"/>
</dbReference>
<evidence type="ECO:0000256" key="4">
    <source>
        <dbReference type="ARBA" id="ARBA00022598"/>
    </source>
</evidence>
<dbReference type="SUPFAM" id="SSF82649">
    <property type="entry name" value="SufE/NifU"/>
    <property type="match status" value="1"/>
</dbReference>
<dbReference type="PROSITE" id="PS51733">
    <property type="entry name" value="BPL_LPL_CATALYTIC"/>
    <property type="match status" value="1"/>
</dbReference>
<keyword evidence="5" id="KW-0547">Nucleotide-binding</keyword>
<dbReference type="InterPro" id="IPR045864">
    <property type="entry name" value="aa-tRNA-synth_II/BPL/LPL"/>
</dbReference>
<evidence type="ECO:0000256" key="5">
    <source>
        <dbReference type="ARBA" id="ARBA00022741"/>
    </source>
</evidence>
<evidence type="ECO:0000259" key="8">
    <source>
        <dbReference type="PROSITE" id="PS51733"/>
    </source>
</evidence>
<dbReference type="Pfam" id="PF21948">
    <property type="entry name" value="LplA-B_cat"/>
    <property type="match status" value="1"/>
</dbReference>
<evidence type="ECO:0000256" key="6">
    <source>
        <dbReference type="ARBA" id="ARBA00022840"/>
    </source>
</evidence>
<dbReference type="Gene3D" id="3.30.390.50">
    <property type="entry name" value="CO dehydrogenase flavoprotein, C-terminal domain"/>
    <property type="match status" value="1"/>
</dbReference>
<dbReference type="GO" id="GO:0017118">
    <property type="term" value="F:lipoyltransferase activity"/>
    <property type="evidence" value="ECO:0007669"/>
    <property type="project" value="TreeGrafter"/>
</dbReference>
<feature type="domain" description="BPL/LPL catalytic" evidence="8">
    <location>
        <begin position="27"/>
        <end position="209"/>
    </location>
</feature>
<dbReference type="UniPathway" id="UPA00537">
    <property type="reaction ID" value="UER00594"/>
</dbReference>
<keyword evidence="4 9" id="KW-0436">Ligase</keyword>
<evidence type="ECO:0000256" key="7">
    <source>
        <dbReference type="ARBA" id="ARBA00048037"/>
    </source>
</evidence>
<gene>
    <name evidence="9" type="primary">lplJ</name>
    <name evidence="9" type="ORF">NCTC13294_01005</name>
</gene>